<organism evidence="1 2">
    <name type="scientific">Smallanthus sonchifolius</name>
    <dbReference type="NCBI Taxonomy" id="185202"/>
    <lineage>
        <taxon>Eukaryota</taxon>
        <taxon>Viridiplantae</taxon>
        <taxon>Streptophyta</taxon>
        <taxon>Embryophyta</taxon>
        <taxon>Tracheophyta</taxon>
        <taxon>Spermatophyta</taxon>
        <taxon>Magnoliopsida</taxon>
        <taxon>eudicotyledons</taxon>
        <taxon>Gunneridae</taxon>
        <taxon>Pentapetalae</taxon>
        <taxon>asterids</taxon>
        <taxon>campanulids</taxon>
        <taxon>Asterales</taxon>
        <taxon>Asteraceae</taxon>
        <taxon>Asteroideae</taxon>
        <taxon>Heliantheae alliance</taxon>
        <taxon>Millerieae</taxon>
        <taxon>Smallanthus</taxon>
    </lineage>
</organism>
<reference evidence="1 2" key="2">
    <citation type="journal article" date="2022" name="Mol. Ecol. Resour.">
        <title>The genomes of chicory, endive, great burdock and yacon provide insights into Asteraceae paleo-polyploidization history and plant inulin production.</title>
        <authorList>
            <person name="Fan W."/>
            <person name="Wang S."/>
            <person name="Wang H."/>
            <person name="Wang A."/>
            <person name="Jiang F."/>
            <person name="Liu H."/>
            <person name="Zhao H."/>
            <person name="Xu D."/>
            <person name="Zhang Y."/>
        </authorList>
    </citation>
    <scope>NUCLEOTIDE SEQUENCE [LARGE SCALE GENOMIC DNA]</scope>
    <source>
        <strain evidence="2">cv. Yunnan</strain>
        <tissue evidence="1">Leaves</tissue>
    </source>
</reference>
<accession>A0ACB9JVK5</accession>
<dbReference type="EMBL" id="CM042019">
    <property type="protein sequence ID" value="KAI3824071.1"/>
    <property type="molecule type" value="Genomic_DNA"/>
</dbReference>
<comment type="caution">
    <text evidence="1">The sequence shown here is derived from an EMBL/GenBank/DDBJ whole genome shotgun (WGS) entry which is preliminary data.</text>
</comment>
<dbReference type="Proteomes" id="UP001056120">
    <property type="component" value="Linkage Group LG02"/>
</dbReference>
<reference evidence="2" key="1">
    <citation type="journal article" date="2022" name="Mol. Ecol. Resour.">
        <title>The genomes of chicory, endive, great burdock and yacon provide insights into Asteraceae palaeo-polyploidization history and plant inulin production.</title>
        <authorList>
            <person name="Fan W."/>
            <person name="Wang S."/>
            <person name="Wang H."/>
            <person name="Wang A."/>
            <person name="Jiang F."/>
            <person name="Liu H."/>
            <person name="Zhao H."/>
            <person name="Xu D."/>
            <person name="Zhang Y."/>
        </authorList>
    </citation>
    <scope>NUCLEOTIDE SEQUENCE [LARGE SCALE GENOMIC DNA]</scope>
    <source>
        <strain evidence="2">cv. Yunnan</strain>
    </source>
</reference>
<protein>
    <submittedName>
        <fullName evidence="1">Uncharacterized protein</fullName>
    </submittedName>
</protein>
<keyword evidence="2" id="KW-1185">Reference proteome</keyword>
<name>A0ACB9JVK5_9ASTR</name>
<gene>
    <name evidence="1" type="ORF">L1987_05518</name>
</gene>
<evidence type="ECO:0000313" key="2">
    <source>
        <dbReference type="Proteomes" id="UP001056120"/>
    </source>
</evidence>
<sequence>MGVRAKFRSLGSVLKDRVIVRKLLSSVPKKFLPLIASMEQYCDIDKILFEDAVGRVKAFEERLKAFEEPEENDQSKLLMTSASNQKMEDQDSWHYGKGRGDGNQGCGQGFGRGRGRGDKSDYRCFEYGEFGHFVYECTK</sequence>
<evidence type="ECO:0000313" key="1">
    <source>
        <dbReference type="EMBL" id="KAI3824071.1"/>
    </source>
</evidence>
<proteinExistence type="predicted"/>